<keyword evidence="2" id="KW-1133">Transmembrane helix</keyword>
<protein>
    <recommendedName>
        <fullName evidence="3">N-acetyltransferase domain-containing protein</fullName>
    </recommendedName>
</protein>
<dbReference type="OrthoDB" id="2564232at2759"/>
<gene>
    <name evidence="4" type="ORF">TRAPUB_10529</name>
</gene>
<dbReference type="PANTHER" id="PTHR13947">
    <property type="entry name" value="GNAT FAMILY N-ACETYLTRANSFERASE"/>
    <property type="match status" value="1"/>
</dbReference>
<evidence type="ECO:0000256" key="1">
    <source>
        <dbReference type="ARBA" id="ARBA00022679"/>
    </source>
</evidence>
<dbReference type="InterPro" id="IPR000182">
    <property type="entry name" value="GNAT_dom"/>
</dbReference>
<keyword evidence="1" id="KW-0808">Transferase</keyword>
<dbReference type="InterPro" id="IPR050769">
    <property type="entry name" value="NAT_camello-type"/>
</dbReference>
<dbReference type="OMA" id="IQYMQWW"/>
<dbReference type="PANTHER" id="PTHR13947:SF37">
    <property type="entry name" value="LD18367P"/>
    <property type="match status" value="1"/>
</dbReference>
<dbReference type="InterPro" id="IPR016181">
    <property type="entry name" value="Acyl_CoA_acyltransferase"/>
</dbReference>
<evidence type="ECO:0000256" key="2">
    <source>
        <dbReference type="SAM" id="Phobius"/>
    </source>
</evidence>
<feature type="domain" description="N-acetyltransferase" evidence="3">
    <location>
        <begin position="117"/>
        <end position="208"/>
    </location>
</feature>
<comment type="caution">
    <text evidence="4">The sequence shown here is derived from an EMBL/GenBank/DDBJ whole genome shotgun (WGS) entry which is preliminary data.</text>
</comment>
<name>A0A1M2VZB6_TRAPU</name>
<evidence type="ECO:0000313" key="5">
    <source>
        <dbReference type="Proteomes" id="UP000184267"/>
    </source>
</evidence>
<feature type="transmembrane region" description="Helical" evidence="2">
    <location>
        <begin position="38"/>
        <end position="62"/>
    </location>
</feature>
<proteinExistence type="predicted"/>
<keyword evidence="2" id="KW-0812">Transmembrane</keyword>
<evidence type="ECO:0000313" key="4">
    <source>
        <dbReference type="EMBL" id="OJT12964.1"/>
    </source>
</evidence>
<dbReference type="EMBL" id="MNAD01000443">
    <property type="protein sequence ID" value="OJT12964.1"/>
    <property type="molecule type" value="Genomic_DNA"/>
</dbReference>
<dbReference type="Proteomes" id="UP000184267">
    <property type="component" value="Unassembled WGS sequence"/>
</dbReference>
<keyword evidence="5" id="KW-1185">Reference proteome</keyword>
<dbReference type="GO" id="GO:0008080">
    <property type="term" value="F:N-acetyltransferase activity"/>
    <property type="evidence" value="ECO:0007669"/>
    <property type="project" value="InterPro"/>
</dbReference>
<organism evidence="4 5">
    <name type="scientific">Trametes pubescens</name>
    <name type="common">White-rot fungus</name>
    <dbReference type="NCBI Taxonomy" id="154538"/>
    <lineage>
        <taxon>Eukaryota</taxon>
        <taxon>Fungi</taxon>
        <taxon>Dikarya</taxon>
        <taxon>Basidiomycota</taxon>
        <taxon>Agaricomycotina</taxon>
        <taxon>Agaricomycetes</taxon>
        <taxon>Polyporales</taxon>
        <taxon>Polyporaceae</taxon>
        <taxon>Trametes</taxon>
    </lineage>
</organism>
<sequence>MVEPAARIRPVEAADRKLVLFAVGKAEMEPIAVANRKLYANPLVLALWVGLSCVFVQFMQWWPKPEQGILGFLTPIPAFGTLSIVFMFAIDWLNRWGFDERSAHVLRRPDLVDIPAYYSRSPSSGFWVLEYGDRFVGMIALDASLDADADEQVAAGSIKKDRSGQVKMTKGTAKIGTIRHFYVQEAYRAAGMQDDLLEHALTHAFSADAALQGVRATESSLRQYVGETLRKHKFELEKKAERVGTLRWQQSVRILDRSRWVSSQEKQ</sequence>
<dbReference type="Gene3D" id="3.40.630.30">
    <property type="match status" value="1"/>
</dbReference>
<evidence type="ECO:0000259" key="3">
    <source>
        <dbReference type="Pfam" id="PF00583"/>
    </source>
</evidence>
<dbReference type="Pfam" id="PF00583">
    <property type="entry name" value="Acetyltransf_1"/>
    <property type="match status" value="1"/>
</dbReference>
<feature type="transmembrane region" description="Helical" evidence="2">
    <location>
        <begin position="68"/>
        <end position="93"/>
    </location>
</feature>
<reference evidence="4 5" key="1">
    <citation type="submission" date="2016-10" db="EMBL/GenBank/DDBJ databases">
        <title>Genome sequence of the basidiomycete white-rot fungus Trametes pubescens.</title>
        <authorList>
            <person name="Makela M.R."/>
            <person name="Granchi Z."/>
            <person name="Peng M."/>
            <person name="De Vries R.P."/>
            <person name="Grigoriev I."/>
            <person name="Riley R."/>
            <person name="Hilden K."/>
        </authorList>
    </citation>
    <scope>NUCLEOTIDE SEQUENCE [LARGE SCALE GENOMIC DNA]</scope>
    <source>
        <strain evidence="4 5">FBCC735</strain>
    </source>
</reference>
<accession>A0A1M2VZB6</accession>
<dbReference type="AlphaFoldDB" id="A0A1M2VZB6"/>
<dbReference type="SUPFAM" id="SSF55729">
    <property type="entry name" value="Acyl-CoA N-acyltransferases (Nat)"/>
    <property type="match status" value="1"/>
</dbReference>
<keyword evidence="2" id="KW-0472">Membrane</keyword>